<feature type="compositionally biased region" description="Low complexity" evidence="1">
    <location>
        <begin position="54"/>
        <end position="68"/>
    </location>
</feature>
<dbReference type="Gene3D" id="2.40.10.480">
    <property type="match status" value="2"/>
</dbReference>
<dbReference type="PANTHER" id="PTHR34512">
    <property type="entry name" value="CELL SURFACE PROTEIN"/>
    <property type="match status" value="1"/>
</dbReference>
<dbReference type="OrthoDB" id="145878at2157"/>
<dbReference type="InterPro" id="IPR018391">
    <property type="entry name" value="PQQ_b-propeller_rpt"/>
</dbReference>
<name>A0A7D5PF42_9EURY</name>
<dbReference type="InterPro" id="IPR015943">
    <property type="entry name" value="WD40/YVTN_repeat-like_dom_sf"/>
</dbReference>
<dbReference type="InterPro" id="IPR011047">
    <property type="entry name" value="Quinoprotein_ADH-like_sf"/>
</dbReference>
<protein>
    <submittedName>
        <fullName evidence="3">PQQ-binding-like beta-propeller repeat protein</fullName>
    </submittedName>
</protein>
<feature type="domain" description="Pyrrolo-quinoline quinone repeat" evidence="2">
    <location>
        <begin position="711"/>
        <end position="797"/>
    </location>
</feature>
<dbReference type="PROSITE" id="PS51318">
    <property type="entry name" value="TAT"/>
    <property type="match status" value="1"/>
</dbReference>
<feature type="region of interest" description="Disordered" evidence="1">
    <location>
        <begin position="33"/>
        <end position="111"/>
    </location>
</feature>
<dbReference type="Pfam" id="PF13360">
    <property type="entry name" value="PQQ_2"/>
    <property type="match status" value="4"/>
</dbReference>
<dbReference type="SUPFAM" id="SSF50998">
    <property type="entry name" value="Quinoprotein alcohol dehydrogenase-like"/>
    <property type="match status" value="3"/>
</dbReference>
<dbReference type="InterPro" id="IPR006311">
    <property type="entry name" value="TAT_signal"/>
</dbReference>
<evidence type="ECO:0000313" key="3">
    <source>
        <dbReference type="EMBL" id="QLH82780.1"/>
    </source>
</evidence>
<organism evidence="3 4">
    <name type="scientific">Halosimplex pelagicum</name>
    <dbReference type="NCBI Taxonomy" id="869886"/>
    <lineage>
        <taxon>Archaea</taxon>
        <taxon>Methanobacteriati</taxon>
        <taxon>Methanobacteriota</taxon>
        <taxon>Stenosarchaea group</taxon>
        <taxon>Halobacteria</taxon>
        <taxon>Halobacteriales</taxon>
        <taxon>Haloarculaceae</taxon>
        <taxon>Halosimplex</taxon>
    </lineage>
</organism>
<feature type="domain" description="Pyrrolo-quinoline quinone repeat" evidence="2">
    <location>
        <begin position="114"/>
        <end position="263"/>
    </location>
</feature>
<proteinExistence type="predicted"/>
<keyword evidence="4" id="KW-1185">Reference proteome</keyword>
<dbReference type="EMBL" id="CP058909">
    <property type="protein sequence ID" value="QLH82780.1"/>
    <property type="molecule type" value="Genomic_DNA"/>
</dbReference>
<accession>A0A7D5PF42</accession>
<evidence type="ECO:0000313" key="4">
    <source>
        <dbReference type="Proteomes" id="UP000509346"/>
    </source>
</evidence>
<feature type="domain" description="Pyrrolo-quinoline quinone repeat" evidence="2">
    <location>
        <begin position="560"/>
        <end position="707"/>
    </location>
</feature>
<sequence length="801" mass="82340">MPSEEPPAERSERRTTDRRRLLAALSGGAAAALSGCSGVFGDTAESDAPTESGTATATADAATPTETDPSPPTPTAESADASVPELNGPWPTVGADAGNTGTVDAAGPRGEPSVRWRSYVALETEMIAESGPDGPVATRTDGTIFAYDADGALRWRRERDDGIRAAPVVASDGAVVVGTTEGTVVAYDADGSERWTRETEEWLVASHANDATPFRIADGVVLVAHPRGTAYAFDLASGDERWWEPIPPEAHRPAVAGDRVFLTGQRSVDDESRVLALSLADGTERWNVAADGTVNIGLGLGDGVVYSADIDGLVTAHDIDDGSERWRVRLPDEPWISTIPVEFAGRVWVGTLSDGLFALTEDGVETTVGVAGPTSPAVAGDRIYVGSDESGTSSAERTGSVVALDADGDEVWRTATRGHPQSRVTVRDGRVATATDAGAVERLAASDGRRSWRTFERPDRLPSPAVGPTTAYCGNRRTAVRGYRVSDGVSHLWSVGTAGPAPATPAVVGETVVTGDSGGELARTPLLDFADEPRGRLTETATPDPDASPTPHVDAPAPEPRWRTTVDGPVSDVGYGPEGVVCGSGSAVVALALDGDSRWETDIGAPVRGAPAVADGTVYVASADGTVAALSADDGTERWRRSVGDAATAPAVGSADGRDVLVAGTDSGVVSLSTADGSERWRTGQERIRGTPAVTDSAGSAGPLAVAGGDDGLVRGLALSDGSERWTTETGGAVHGSPAVADGIAHVGSRDSTLYAMAVGDGTVRWELELPDWVDGSPAVAHGAVFVVDQSGTLSAVVGDR</sequence>
<dbReference type="KEGG" id="hpel:HZS54_14620"/>
<evidence type="ECO:0000259" key="2">
    <source>
        <dbReference type="Pfam" id="PF13360"/>
    </source>
</evidence>
<gene>
    <name evidence="3" type="ORF">HZS54_14620</name>
</gene>
<dbReference type="AlphaFoldDB" id="A0A7D5PF42"/>
<dbReference type="SMART" id="SM00564">
    <property type="entry name" value="PQQ"/>
    <property type="match status" value="9"/>
</dbReference>
<dbReference type="PANTHER" id="PTHR34512:SF30">
    <property type="entry name" value="OUTER MEMBRANE PROTEIN ASSEMBLY FACTOR BAMB"/>
    <property type="match status" value="1"/>
</dbReference>
<dbReference type="Gene3D" id="2.130.10.10">
    <property type="entry name" value="YVTN repeat-like/Quinoprotein amine dehydrogenase"/>
    <property type="match status" value="2"/>
</dbReference>
<dbReference type="Proteomes" id="UP000509346">
    <property type="component" value="Chromosome"/>
</dbReference>
<reference evidence="3 4" key="1">
    <citation type="submission" date="2020-07" db="EMBL/GenBank/DDBJ databases">
        <title>Halosimplex litoreum sp. nov. and Halosimplex rubrum sp. nov., isolated from different salt environments.</title>
        <authorList>
            <person name="Cui H."/>
        </authorList>
    </citation>
    <scope>NUCLEOTIDE SEQUENCE [LARGE SCALE GENOMIC DNA]</scope>
    <source>
        <strain evidence="3 4">R2</strain>
    </source>
</reference>
<dbReference type="GeneID" id="56083847"/>
<evidence type="ECO:0000256" key="1">
    <source>
        <dbReference type="SAM" id="MobiDB-lite"/>
    </source>
</evidence>
<feature type="compositionally biased region" description="Low complexity" evidence="1">
    <location>
        <begin position="538"/>
        <end position="551"/>
    </location>
</feature>
<dbReference type="RefSeq" id="WP_179917849.1">
    <property type="nucleotide sequence ID" value="NZ_CP058909.1"/>
</dbReference>
<feature type="domain" description="Pyrrolo-quinoline quinone repeat" evidence="2">
    <location>
        <begin position="373"/>
        <end position="489"/>
    </location>
</feature>
<dbReference type="Gene3D" id="2.40.128.630">
    <property type="match status" value="1"/>
</dbReference>
<dbReference type="InterPro" id="IPR002372">
    <property type="entry name" value="PQQ_rpt_dom"/>
</dbReference>
<feature type="region of interest" description="Disordered" evidence="1">
    <location>
        <begin position="532"/>
        <end position="562"/>
    </location>
</feature>